<dbReference type="PANTHER" id="PTHR43693">
    <property type="entry name" value="PROTEIN PHOSPHATASE CHEZ"/>
    <property type="match status" value="1"/>
</dbReference>
<dbReference type="InterPro" id="IPR050992">
    <property type="entry name" value="CheZ_family_phosphatases"/>
</dbReference>
<sequence length="219" mass="23499">MTPADPALSALELDALTEIVNIGVSQAASNLRKMVPEEILLSVPAIQIVTHHLAATLIAEREGDSLIAVRQDFAGALHGRALLIFPQENGLELVRAVVGQVLPDEEAEGLEDEALAETGNVILNSCLASMANMLRRSLRMSLPQVLRGPGRLLLDAGEVAEPAGLVLFFYINFAVRDRNIRGYIAMVMDLPSLAALKLLVNDFIERVMSDDLGEGLGAP</sequence>
<keyword evidence="5" id="KW-1185">Reference proteome</keyword>
<feature type="domain" description="CheC-like protein" evidence="3">
    <location>
        <begin position="11"/>
        <end position="46"/>
    </location>
</feature>
<evidence type="ECO:0000256" key="1">
    <source>
        <dbReference type="ARBA" id="ARBA00022500"/>
    </source>
</evidence>
<dbReference type="RefSeq" id="WP_252956637.1">
    <property type="nucleotide sequence ID" value="NZ_JAFIRR010000264.1"/>
</dbReference>
<reference evidence="4 5" key="1">
    <citation type="submission" date="2021-12" db="EMBL/GenBank/DDBJ databases">
        <title>Siccirubricoccus leaddurans sp. nov., a high concentration Zn2+ tolerance bacterium.</title>
        <authorList>
            <person name="Cao Y."/>
        </authorList>
    </citation>
    <scope>NUCLEOTIDE SEQUENCE [LARGE SCALE GENOMIC DNA]</scope>
    <source>
        <strain evidence="4 5">KC 17139</strain>
    </source>
</reference>
<comment type="caution">
    <text evidence="4">The sequence shown here is derived from an EMBL/GenBank/DDBJ whole genome shotgun (WGS) entry which is preliminary data.</text>
</comment>
<dbReference type="InterPro" id="IPR028976">
    <property type="entry name" value="CheC-like_sf"/>
</dbReference>
<dbReference type="CDD" id="cd17910">
    <property type="entry name" value="CheC_ClassII"/>
    <property type="match status" value="1"/>
</dbReference>
<evidence type="ECO:0000313" key="4">
    <source>
        <dbReference type="EMBL" id="MCO6419967.1"/>
    </source>
</evidence>
<keyword evidence="2" id="KW-0378">Hydrolase</keyword>
<accession>A0ABT1DDF1</accession>
<name>A0ABT1DDF1_9PROT</name>
<keyword evidence="1" id="KW-0145">Chemotaxis</keyword>
<evidence type="ECO:0000259" key="3">
    <source>
        <dbReference type="Pfam" id="PF04509"/>
    </source>
</evidence>
<evidence type="ECO:0000313" key="5">
    <source>
        <dbReference type="Proteomes" id="UP001523392"/>
    </source>
</evidence>
<evidence type="ECO:0000256" key="2">
    <source>
        <dbReference type="ARBA" id="ARBA00022801"/>
    </source>
</evidence>
<dbReference type="SUPFAM" id="SSF103039">
    <property type="entry name" value="CheC-like"/>
    <property type="match status" value="1"/>
</dbReference>
<organism evidence="4 5">
    <name type="scientific">Siccirubricoccus soli</name>
    <dbReference type="NCBI Taxonomy" id="2899147"/>
    <lineage>
        <taxon>Bacteria</taxon>
        <taxon>Pseudomonadati</taxon>
        <taxon>Pseudomonadota</taxon>
        <taxon>Alphaproteobacteria</taxon>
        <taxon>Acetobacterales</taxon>
        <taxon>Roseomonadaceae</taxon>
        <taxon>Siccirubricoccus</taxon>
    </lineage>
</organism>
<dbReference type="Gene3D" id="3.40.1550.10">
    <property type="entry name" value="CheC-like"/>
    <property type="match status" value="1"/>
</dbReference>
<dbReference type="EMBL" id="JAFIRR010000264">
    <property type="protein sequence ID" value="MCO6419967.1"/>
    <property type="molecule type" value="Genomic_DNA"/>
</dbReference>
<gene>
    <name evidence="4" type="ORF">JYK14_27950</name>
</gene>
<dbReference type="PANTHER" id="PTHR43693:SF1">
    <property type="entry name" value="PROTEIN PHOSPHATASE CHEZ"/>
    <property type="match status" value="1"/>
</dbReference>
<dbReference type="InterPro" id="IPR007597">
    <property type="entry name" value="CheC"/>
</dbReference>
<protein>
    <submittedName>
        <fullName evidence="4">Chemotaxis protein CheX</fullName>
    </submittedName>
</protein>
<proteinExistence type="predicted"/>
<dbReference type="Pfam" id="PF04509">
    <property type="entry name" value="CheC"/>
    <property type="match status" value="1"/>
</dbReference>
<dbReference type="Proteomes" id="UP001523392">
    <property type="component" value="Unassembled WGS sequence"/>
</dbReference>